<gene>
    <name evidence="2" type="ORF">CAMP_LOCUS17371</name>
</gene>
<evidence type="ECO:0008006" key="4">
    <source>
        <dbReference type="Google" id="ProtNLM"/>
    </source>
</evidence>
<evidence type="ECO:0000256" key="1">
    <source>
        <dbReference type="SAM" id="SignalP"/>
    </source>
</evidence>
<dbReference type="Proteomes" id="UP001152747">
    <property type="component" value="Unassembled WGS sequence"/>
</dbReference>
<feature type="chain" id="PRO_5040402357" description="DUF19 domain-containing protein" evidence="1">
    <location>
        <begin position="20"/>
        <end position="359"/>
    </location>
</feature>
<dbReference type="AlphaFoldDB" id="A0A9P1N861"/>
<proteinExistence type="predicted"/>
<dbReference type="OrthoDB" id="5799852at2759"/>
<organism evidence="2 3">
    <name type="scientific">Caenorhabditis angaria</name>
    <dbReference type="NCBI Taxonomy" id="860376"/>
    <lineage>
        <taxon>Eukaryota</taxon>
        <taxon>Metazoa</taxon>
        <taxon>Ecdysozoa</taxon>
        <taxon>Nematoda</taxon>
        <taxon>Chromadorea</taxon>
        <taxon>Rhabditida</taxon>
        <taxon>Rhabditina</taxon>
        <taxon>Rhabditomorpha</taxon>
        <taxon>Rhabditoidea</taxon>
        <taxon>Rhabditidae</taxon>
        <taxon>Peloderinae</taxon>
        <taxon>Caenorhabditis</taxon>
    </lineage>
</organism>
<feature type="signal peptide" evidence="1">
    <location>
        <begin position="1"/>
        <end position="19"/>
    </location>
</feature>
<dbReference type="PANTHER" id="PTHR36953:SF1">
    <property type="entry name" value="PROTEIN CBG17380"/>
    <property type="match status" value="1"/>
</dbReference>
<comment type="caution">
    <text evidence="2">The sequence shown here is derived from an EMBL/GenBank/DDBJ whole genome shotgun (WGS) entry which is preliminary data.</text>
</comment>
<keyword evidence="3" id="KW-1185">Reference proteome</keyword>
<evidence type="ECO:0000313" key="2">
    <source>
        <dbReference type="EMBL" id="CAI5454734.1"/>
    </source>
</evidence>
<evidence type="ECO:0000313" key="3">
    <source>
        <dbReference type="Proteomes" id="UP001152747"/>
    </source>
</evidence>
<protein>
    <recommendedName>
        <fullName evidence="4">DUF19 domain-containing protein</fullName>
    </recommendedName>
</protein>
<dbReference type="InterPro" id="IPR040437">
    <property type="entry name" value="F10E9.3-like"/>
</dbReference>
<accession>A0A9P1N861</accession>
<sequence>MKQFAIKIILLCTINVTIGGLTSDQLAEAVNRVCPEKIGCPHDEYGIYNEFGWSWNYTAIEKSQQSKELMEMPLSKELAMLIRSVYCCSKGRACAEKCKVPRNFEEIDLIKKFPENARELLSLNFKPLNEHREAVMQFVKDWENGLEKKGDYPAEVEEFLDVFELINIFKMNKFTIAIIVLCTIHVSASVEGLTLDNLSVAITKACHEDKGCSKEIYGIFDENGWSWNYTAIKRSEKSADFMKTSSLDKKFYGSLLEEYCCIGTCAEKLCKVPKKLEEIELIKNFPENAEELLSIDFEPFKKFRDAVLQFKKDYDNGRERKGNYSAEIEDFLDLVFKNQFWITDELEKQRIRRYLLGGC</sequence>
<dbReference type="EMBL" id="CANHGI010000006">
    <property type="protein sequence ID" value="CAI5454734.1"/>
    <property type="molecule type" value="Genomic_DNA"/>
</dbReference>
<name>A0A9P1N861_9PELO</name>
<reference evidence="2" key="1">
    <citation type="submission" date="2022-11" db="EMBL/GenBank/DDBJ databases">
        <authorList>
            <person name="Kikuchi T."/>
        </authorList>
    </citation>
    <scope>NUCLEOTIDE SEQUENCE</scope>
    <source>
        <strain evidence="2">PS1010</strain>
    </source>
</reference>
<keyword evidence="1" id="KW-0732">Signal</keyword>
<dbReference type="PANTHER" id="PTHR36953">
    <property type="entry name" value="PROTEIN CBG07386-RELATED"/>
    <property type="match status" value="1"/>
</dbReference>